<evidence type="ECO:0000313" key="8">
    <source>
        <dbReference type="EMBL" id="KAK1739976.1"/>
    </source>
</evidence>
<evidence type="ECO:0000256" key="4">
    <source>
        <dbReference type="ARBA" id="ARBA00022827"/>
    </source>
</evidence>
<accession>A0AAD9DA97</accession>
<keyword evidence="6" id="KW-0520">NAD</keyword>
<protein>
    <submittedName>
        <fullName evidence="8">Phytoene dehydrogenase-related protein</fullName>
        <ecNumber evidence="8">1.-.-.-</ecNumber>
    </submittedName>
</protein>
<evidence type="ECO:0000313" key="9">
    <source>
        <dbReference type="Proteomes" id="UP001224775"/>
    </source>
</evidence>
<dbReference type="GO" id="GO:0016491">
    <property type="term" value="F:oxidoreductase activity"/>
    <property type="evidence" value="ECO:0007669"/>
    <property type="project" value="UniProtKB-KW"/>
</dbReference>
<name>A0AAD9DA97_9STRA</name>
<reference evidence="8" key="1">
    <citation type="submission" date="2023-06" db="EMBL/GenBank/DDBJ databases">
        <title>Survivors Of The Sea: Transcriptome response of Skeletonema marinoi to long-term dormancy.</title>
        <authorList>
            <person name="Pinder M.I.M."/>
            <person name="Kourtchenko O."/>
            <person name="Robertson E.K."/>
            <person name="Larsson T."/>
            <person name="Maumus F."/>
            <person name="Osuna-Cruz C.M."/>
            <person name="Vancaester E."/>
            <person name="Stenow R."/>
            <person name="Vandepoele K."/>
            <person name="Ploug H."/>
            <person name="Bruchert V."/>
            <person name="Godhe A."/>
            <person name="Topel M."/>
        </authorList>
    </citation>
    <scope>NUCLEOTIDE SEQUENCE</scope>
    <source>
        <strain evidence="8">R05AC</strain>
    </source>
</reference>
<dbReference type="Proteomes" id="UP001224775">
    <property type="component" value="Unassembled WGS sequence"/>
</dbReference>
<evidence type="ECO:0000256" key="1">
    <source>
        <dbReference type="ARBA" id="ARBA00005855"/>
    </source>
</evidence>
<keyword evidence="5" id="KW-0521">NADP</keyword>
<dbReference type="InterPro" id="IPR052206">
    <property type="entry name" value="Retinol_saturase"/>
</dbReference>
<keyword evidence="7" id="KW-1133">Transmembrane helix</keyword>
<dbReference type="InterPro" id="IPR036188">
    <property type="entry name" value="FAD/NAD-bd_sf"/>
</dbReference>
<comment type="similarity">
    <text evidence="1">Belongs to the carotenoid/retinoid oxidoreductase family. CrtISO subfamily.</text>
</comment>
<dbReference type="PANTHER" id="PTHR46091:SF3">
    <property type="entry name" value="AMINE OXIDASE DOMAIN-CONTAINING PROTEIN"/>
    <property type="match status" value="1"/>
</dbReference>
<organism evidence="8 9">
    <name type="scientific">Skeletonema marinoi</name>
    <dbReference type="NCBI Taxonomy" id="267567"/>
    <lineage>
        <taxon>Eukaryota</taxon>
        <taxon>Sar</taxon>
        <taxon>Stramenopiles</taxon>
        <taxon>Ochrophyta</taxon>
        <taxon>Bacillariophyta</taxon>
        <taxon>Coscinodiscophyceae</taxon>
        <taxon>Thalassiosirophycidae</taxon>
        <taxon>Thalassiosirales</taxon>
        <taxon>Skeletonemataceae</taxon>
        <taxon>Skeletonema</taxon>
        <taxon>Skeletonema marinoi-dohrnii complex</taxon>
    </lineage>
</organism>
<dbReference type="EC" id="1.-.-.-" evidence="8"/>
<evidence type="ECO:0000256" key="2">
    <source>
        <dbReference type="ARBA" id="ARBA00022630"/>
    </source>
</evidence>
<evidence type="ECO:0000256" key="6">
    <source>
        <dbReference type="ARBA" id="ARBA00023027"/>
    </source>
</evidence>
<keyword evidence="3" id="KW-0732">Signal</keyword>
<dbReference type="Pfam" id="PF13450">
    <property type="entry name" value="NAD_binding_8"/>
    <property type="match status" value="1"/>
</dbReference>
<dbReference type="PANTHER" id="PTHR46091">
    <property type="entry name" value="BLR7054 PROTEIN"/>
    <property type="match status" value="1"/>
</dbReference>
<keyword evidence="7" id="KW-0812">Transmembrane</keyword>
<sequence>MNLLSTPQEILSRFFDFDCSRLTTFIPLIFIFAAYFFLIRRAKLHMKRKKLPKYNAISSSQLQHIASKQTLRDLSGSIDVAIVGSGIGALSNAAVLSRQGFKVAVFEQNSVVGGCTHTFTKDGFTFDTGVHYVGGMSSVVKNLYDQVSDGQLKWDKIDNTYDVIYNGTTGERIEMTDDHDQNKRVLTEHFGIAAKSWKRFDRAKLCAKFWSYVVFQLKLWHPLVLRLAWPFVCLPYRRYALRSTIDVLKNECGFSSQAAGALTYHWGDHGTPPANCPFFMTALLDSHYKNGAYFPRGGSKSIAKTLVAAIERRGGHVFASSPVEQVLTMKNMFGQHSAYGVRIHGVDVLVKRFVVSDAGVLATFGIDSDDNVKHALVGDEAGAVQRSLLHKDKNVSVLEVDDGIFEVLSTKEHDNVSPCISDLSLFIGLDRSDKDLGLLAQNVWHVHDWDHDEAFQKMLNDTSADLSSAEQTPFLFISNESAKDSDWPLTHPNKSTSEVIAVVKSSLFDKWANTTHEQREKDAEYMTLKQKLTNSYLEAFYLHFPKARGHVVYTCLGTPLTMNKYLGRSHGEVYALDHNISRFDGSDVQRALHPQTCIENLYLCGEDMFVVSVTACMLSGYITAARASWGCWFSVPPTLWTLIFGLPQVFFH</sequence>
<keyword evidence="7" id="KW-0472">Membrane</keyword>
<gene>
    <name evidence="8" type="ORF">QTG54_009735</name>
</gene>
<keyword evidence="8" id="KW-0560">Oxidoreductase</keyword>
<evidence type="ECO:0000256" key="5">
    <source>
        <dbReference type="ARBA" id="ARBA00022857"/>
    </source>
</evidence>
<dbReference type="AlphaFoldDB" id="A0AAD9DA97"/>
<evidence type="ECO:0000256" key="3">
    <source>
        <dbReference type="ARBA" id="ARBA00022729"/>
    </source>
</evidence>
<keyword evidence="2" id="KW-0285">Flavoprotein</keyword>
<dbReference type="EMBL" id="JATAAI010000017">
    <property type="protein sequence ID" value="KAK1739976.1"/>
    <property type="molecule type" value="Genomic_DNA"/>
</dbReference>
<evidence type="ECO:0000256" key="7">
    <source>
        <dbReference type="SAM" id="Phobius"/>
    </source>
</evidence>
<keyword evidence="4" id="KW-0274">FAD</keyword>
<keyword evidence="9" id="KW-1185">Reference proteome</keyword>
<dbReference type="SUPFAM" id="SSF51905">
    <property type="entry name" value="FAD/NAD(P)-binding domain"/>
    <property type="match status" value="1"/>
</dbReference>
<comment type="caution">
    <text evidence="8">The sequence shown here is derived from an EMBL/GenBank/DDBJ whole genome shotgun (WGS) entry which is preliminary data.</text>
</comment>
<dbReference type="Gene3D" id="3.50.50.60">
    <property type="entry name" value="FAD/NAD(P)-binding domain"/>
    <property type="match status" value="2"/>
</dbReference>
<proteinExistence type="inferred from homology"/>
<feature type="transmembrane region" description="Helical" evidence="7">
    <location>
        <begin position="20"/>
        <end position="39"/>
    </location>
</feature>